<proteinExistence type="predicted"/>
<keyword evidence="3" id="KW-0347">Helicase</keyword>
<dbReference type="SUPFAM" id="SSF52540">
    <property type="entry name" value="P-loop containing nucleoside triphosphate hydrolases"/>
    <property type="match status" value="1"/>
</dbReference>
<name>A0AAD5RPZ9_9PEZI</name>
<dbReference type="InterPro" id="IPR055124">
    <property type="entry name" value="PIN-like_DDX60"/>
</dbReference>
<dbReference type="EMBL" id="JAKWBI020000145">
    <property type="protein sequence ID" value="KAJ2901623.1"/>
    <property type="molecule type" value="Genomic_DNA"/>
</dbReference>
<dbReference type="CDD" id="cd18025">
    <property type="entry name" value="DEXHc_DDX60"/>
    <property type="match status" value="1"/>
</dbReference>
<feature type="compositionally biased region" description="Basic residues" evidence="6">
    <location>
        <begin position="1271"/>
        <end position="1282"/>
    </location>
</feature>
<dbReference type="Pfam" id="PF00270">
    <property type="entry name" value="DEAD"/>
    <property type="match status" value="1"/>
</dbReference>
<evidence type="ECO:0000313" key="9">
    <source>
        <dbReference type="EMBL" id="KAJ2901623.1"/>
    </source>
</evidence>
<dbReference type="InterPro" id="IPR001650">
    <property type="entry name" value="Helicase_C-like"/>
</dbReference>
<dbReference type="SMART" id="SM00487">
    <property type="entry name" value="DEXDc"/>
    <property type="match status" value="1"/>
</dbReference>
<dbReference type="CDD" id="cd18795">
    <property type="entry name" value="SF2_C_Ski2"/>
    <property type="match status" value="1"/>
</dbReference>
<dbReference type="InterPro" id="IPR052431">
    <property type="entry name" value="SKI2_subfamily_helicases"/>
</dbReference>
<feature type="region of interest" description="Disordered" evidence="6">
    <location>
        <begin position="1269"/>
        <end position="1304"/>
    </location>
</feature>
<dbReference type="Pfam" id="PF00271">
    <property type="entry name" value="Helicase_C"/>
    <property type="match status" value="1"/>
</dbReference>
<keyword evidence="5" id="KW-0175">Coiled coil</keyword>
<dbReference type="InterPro" id="IPR011545">
    <property type="entry name" value="DEAD/DEAH_box_helicase_dom"/>
</dbReference>
<feature type="compositionally biased region" description="Gly residues" evidence="6">
    <location>
        <begin position="1894"/>
        <end position="1908"/>
    </location>
</feature>
<feature type="coiled-coil region" evidence="5">
    <location>
        <begin position="1223"/>
        <end position="1254"/>
    </location>
</feature>
<dbReference type="PANTHER" id="PTHR44533:SF4">
    <property type="entry name" value="DEAD_H RNA HELICASE, PUTATIVE-RELATED"/>
    <property type="match status" value="1"/>
</dbReference>
<dbReference type="GO" id="GO:0004386">
    <property type="term" value="F:helicase activity"/>
    <property type="evidence" value="ECO:0007669"/>
    <property type="project" value="UniProtKB-KW"/>
</dbReference>
<dbReference type="PROSITE" id="PS51194">
    <property type="entry name" value="HELICASE_CTER"/>
    <property type="match status" value="1"/>
</dbReference>
<feature type="domain" description="Helicase ATP-binding" evidence="7">
    <location>
        <begin position="841"/>
        <end position="1011"/>
    </location>
</feature>
<keyword evidence="1" id="KW-0547">Nucleotide-binding</keyword>
<dbReference type="InterPro" id="IPR059032">
    <property type="entry name" value="WHD_DDX60"/>
</dbReference>
<dbReference type="GO" id="GO:0003676">
    <property type="term" value="F:nucleic acid binding"/>
    <property type="evidence" value="ECO:0007669"/>
    <property type="project" value="InterPro"/>
</dbReference>
<dbReference type="GO" id="GO:0005737">
    <property type="term" value="C:cytoplasm"/>
    <property type="evidence" value="ECO:0007669"/>
    <property type="project" value="TreeGrafter"/>
</dbReference>
<dbReference type="InterPro" id="IPR014001">
    <property type="entry name" value="Helicase_ATP-bd"/>
</dbReference>
<dbReference type="PROSITE" id="PS51192">
    <property type="entry name" value="HELICASE_ATP_BIND_1"/>
    <property type="match status" value="1"/>
</dbReference>
<evidence type="ECO:0000313" key="10">
    <source>
        <dbReference type="Proteomes" id="UP001201980"/>
    </source>
</evidence>
<feature type="region of interest" description="Disordered" evidence="6">
    <location>
        <begin position="459"/>
        <end position="489"/>
    </location>
</feature>
<reference evidence="9" key="1">
    <citation type="submission" date="2022-07" db="EMBL/GenBank/DDBJ databases">
        <title>Draft genome sequence of Zalerion maritima ATCC 34329, a (micro)plastics degrading marine fungus.</title>
        <authorList>
            <person name="Paco A."/>
            <person name="Goncalves M.F.M."/>
            <person name="Rocha-Santos T.A.P."/>
            <person name="Alves A."/>
        </authorList>
    </citation>
    <scope>NUCLEOTIDE SEQUENCE</scope>
    <source>
        <strain evidence="9">ATCC 34329</strain>
    </source>
</reference>
<evidence type="ECO:0000259" key="7">
    <source>
        <dbReference type="PROSITE" id="PS51192"/>
    </source>
</evidence>
<dbReference type="Pfam" id="PF23002">
    <property type="entry name" value="PIN-like_DDX60"/>
    <property type="match status" value="1"/>
</dbReference>
<accession>A0AAD5RPZ9</accession>
<protein>
    <recommendedName>
        <fullName evidence="11">DEAD/DEAH box helicase</fullName>
    </recommendedName>
</protein>
<dbReference type="SMART" id="SM00490">
    <property type="entry name" value="HELICc"/>
    <property type="match status" value="1"/>
</dbReference>
<evidence type="ECO:0000256" key="2">
    <source>
        <dbReference type="ARBA" id="ARBA00022801"/>
    </source>
</evidence>
<keyword evidence="4" id="KW-0067">ATP-binding</keyword>
<dbReference type="GO" id="GO:0005524">
    <property type="term" value="F:ATP binding"/>
    <property type="evidence" value="ECO:0007669"/>
    <property type="project" value="UniProtKB-KW"/>
</dbReference>
<sequence length="1941" mass="215864">MQDPGRKEGVEGSASRLLHWYRHLDSRFVDLVGDHAGDEIFILEGDSLLLPSFSDPHLDFRDGLQLLHAVYLVEKLLSDLKRRHCSFVLVFFECHRQLCIPHHVNPEEEEQVQKYLMAREVVIKHLRANSMDSQLVIRCFPAYQDNDFLKFLDDCGAYFIMCHDGSNSSTGVEASAASQATAHEYMKGKSRSEASEPNSDSDQGTDHEDENAPQPRNGNVAQLNHALHFRAMILWFVARSYNVLLLNDIEFQDSRVMVTALELPAEKTPSICPLEFSMEATDEALLGAENFEWIKSVSKMDLGDLSYREMLTIFTLAEMQHKSRLHLESEEDIKYIKAILVHCALLRTSPLGYRVVDLPESTKYSKTRSQTLLTETCRAARQVLCSEAWEYAVASLQPSSCDIADFIDGRCLLAILSQLESGKRIALDTRSLQIAEDLVDALEEVAGFSVDVYSCIRPRSSGEDKPTGPNARNDSKLNKTTSSQRHPRPFETGVLPFSHPVIDPYLASVHVNAYTPKKSQWENPSPWAARIFVELSHWHNHKRPIEPQQKIPPYLLVRQQKMHQRQMAEMRDYAASLTNISGGILKPETIIEGNSHVKPSKGLDKRKTGSVAEKSGGDSGANRRGGKNAAREAASAAAKVKQDKAVEAALSGWVSLNSSVGMSAKAKKNQPTVIDPISAYINSQRYLTKIPNDKREIVLPDVLCYMLQALYTLWKRSVMETSNSTTARPFHIAALCWYVIGKIRRLKRGISSEIASNAQYISSMLGLPSAELHADSTRSLSVNFDGNLSVGNALKPLLHIGLSYYDFQLVHAGPYLDRSMESAPDARVSTFEPDEWQRRVLDQIDKKKSILVVAPTSAGKTFISFYAMQQVLSSDSDGVLVYVAPTKALVNQIAAEVQARFSKQFRHGGKSVWAIHTRDYRINSPTGCQVLVTVPHILQIMLMAPTNAKSWSKRLRYIIFDEVHCIGQAEDGIVWEQLLLMAPCPIIALSATIGNPQAFADWLAATRGGRRGVLSAGKDDDLVMVQHPHRYSDLRKFVYQPPLSFSFQGLQPTLPSLKLGLDDRPGFVFVHPYASLSIVARGIPPDLALEPRDCWTLWQCMKRHQTPDYPLNPSLDPPQSLPEAVRKLDVAMWQGKLDRVLKRWMADSSSPFHNVLADLGNNVVHAKRPAMQASKGLDAKGKENAHDNAKEVHGDALVETTLPLICSLHEQDALPALFFNYNRYECERIAEAILEQLQEAEEEFKNNSAEWSKKLAQWNSWQKRMEDAVKNKKKVSSKKGTSKKVDDDEMGPEDTTRDDNEAGAWAAFDPDDPIDGFHLAGKTMSASRVDFAKHQQKLEWQGTSDWLINALRRGIGVHHAGMNRKYRQICEMLFRSGYLRVVIATGTLALGINMPCKTVVFSGDSIFLSALNFRQAAGRAGRRGFDLLGNVVFQNIPYPRICKLLTSRLPELRGHFPITTSLILRLFSLLHGSGNSTYAQQVISSLLSVPRVYIDGPDESKSTVLHHLRFSIDYLRRNHLLSAGGAPLNFTSIISHLYYQENSAFAFHALLKEGYFHSLGADIVAATEARRAALLRTLMLVMAHLFGRKKIPWSHLEKGARSLSPSIVILPALPQNAKEILCAHNGETRDIFASYVRTFVEQHLEDKPDDRLPFSNMRFGGDCSRRGEDGGDARVEPIFDNARPPTKITSSFVALSGHSDEWDSIGDLCKTVRNGVWLEEAVVPHVPVEDAGKLNAYLYDFYSHGDITALQKGNGIRQSDVWYLLNAAERTVGTNALALLHTDFSMVLATIVTTLNNFLRLSPEADLDVEMINVQGCGDAVDGETADDAYEGMKAGPEQDGEATTGRAKSLLKVKKIIVEDESDDSADVPDSWDAGSSDDSNDDENETSLGANRGFGIGMGESGGNGGNATDDKTGGIMDVLVAFRLLRAEFDGKFKATWA</sequence>
<dbReference type="PANTHER" id="PTHR44533">
    <property type="entry name" value="DEAD/H RNA HELICASE, PUTATIVE-RELATED"/>
    <property type="match status" value="1"/>
</dbReference>
<feature type="domain" description="Helicase C-terminal" evidence="8">
    <location>
        <begin position="1309"/>
        <end position="1464"/>
    </location>
</feature>
<dbReference type="InterPro" id="IPR027417">
    <property type="entry name" value="P-loop_NTPase"/>
</dbReference>
<dbReference type="Gene3D" id="3.40.50.300">
    <property type="entry name" value="P-loop containing nucleotide triphosphate hydrolases"/>
    <property type="match status" value="2"/>
</dbReference>
<feature type="compositionally biased region" description="Basic and acidic residues" evidence="6">
    <location>
        <begin position="184"/>
        <end position="194"/>
    </location>
</feature>
<dbReference type="GO" id="GO:0016787">
    <property type="term" value="F:hydrolase activity"/>
    <property type="evidence" value="ECO:0007669"/>
    <property type="project" value="UniProtKB-KW"/>
</dbReference>
<evidence type="ECO:0008006" key="11">
    <source>
        <dbReference type="Google" id="ProtNLM"/>
    </source>
</evidence>
<evidence type="ECO:0000259" key="8">
    <source>
        <dbReference type="PROSITE" id="PS51194"/>
    </source>
</evidence>
<comment type="caution">
    <text evidence="9">The sequence shown here is derived from an EMBL/GenBank/DDBJ whole genome shotgun (WGS) entry which is preliminary data.</text>
</comment>
<dbReference type="Proteomes" id="UP001201980">
    <property type="component" value="Unassembled WGS sequence"/>
</dbReference>
<feature type="region of interest" description="Disordered" evidence="6">
    <location>
        <begin position="591"/>
        <end position="631"/>
    </location>
</feature>
<dbReference type="FunFam" id="3.40.50.300:FF:001039">
    <property type="entry name" value="ATP-dependent RNA helicase DDX60"/>
    <property type="match status" value="1"/>
</dbReference>
<dbReference type="Pfam" id="PF26076">
    <property type="entry name" value="WHD_DDX60"/>
    <property type="match status" value="1"/>
</dbReference>
<evidence type="ECO:0000256" key="6">
    <source>
        <dbReference type="SAM" id="MobiDB-lite"/>
    </source>
</evidence>
<evidence type="ECO:0000256" key="1">
    <source>
        <dbReference type="ARBA" id="ARBA00022741"/>
    </source>
</evidence>
<keyword evidence="2" id="KW-0378">Hydrolase</keyword>
<evidence type="ECO:0000256" key="5">
    <source>
        <dbReference type="SAM" id="Coils"/>
    </source>
</evidence>
<keyword evidence="10" id="KW-1185">Reference proteome</keyword>
<evidence type="ECO:0000256" key="4">
    <source>
        <dbReference type="ARBA" id="ARBA00022840"/>
    </source>
</evidence>
<feature type="region of interest" description="Disordered" evidence="6">
    <location>
        <begin position="183"/>
        <end position="218"/>
    </location>
</feature>
<organism evidence="9 10">
    <name type="scientific">Zalerion maritima</name>
    <dbReference type="NCBI Taxonomy" id="339359"/>
    <lineage>
        <taxon>Eukaryota</taxon>
        <taxon>Fungi</taxon>
        <taxon>Dikarya</taxon>
        <taxon>Ascomycota</taxon>
        <taxon>Pezizomycotina</taxon>
        <taxon>Sordariomycetes</taxon>
        <taxon>Lulworthiomycetidae</taxon>
        <taxon>Lulworthiales</taxon>
        <taxon>Lulworthiaceae</taxon>
        <taxon>Zalerion</taxon>
    </lineage>
</organism>
<gene>
    <name evidence="9" type="ORF">MKZ38_001643</name>
</gene>
<feature type="region of interest" description="Disordered" evidence="6">
    <location>
        <begin position="1862"/>
        <end position="1913"/>
    </location>
</feature>
<evidence type="ECO:0000256" key="3">
    <source>
        <dbReference type="ARBA" id="ARBA00022806"/>
    </source>
</evidence>